<keyword evidence="5" id="KW-0964">Secreted</keyword>
<comment type="subcellular location">
    <subcellularLocation>
        <location evidence="1">Cell membrane</location>
        <topology evidence="1">Single-pass type I membrane protein</topology>
    </subcellularLocation>
    <subcellularLocation>
        <location evidence="2">Secreted</location>
    </subcellularLocation>
</comment>
<evidence type="ECO:0000256" key="1">
    <source>
        <dbReference type="ARBA" id="ARBA00004251"/>
    </source>
</evidence>
<keyword evidence="10" id="KW-0675">Receptor</keyword>
<gene>
    <name evidence="15" type="ORF">UPYG_G00021930</name>
</gene>
<dbReference type="GO" id="GO:0098797">
    <property type="term" value="C:plasma membrane protein complex"/>
    <property type="evidence" value="ECO:0007669"/>
    <property type="project" value="UniProtKB-ARBA"/>
</dbReference>
<evidence type="ECO:0000256" key="11">
    <source>
        <dbReference type="ARBA" id="ARBA00023180"/>
    </source>
</evidence>
<evidence type="ECO:0000256" key="7">
    <source>
        <dbReference type="ARBA" id="ARBA00022729"/>
    </source>
</evidence>
<protein>
    <recommendedName>
        <fullName evidence="14">CREG-like beta-barrel domain-containing protein</fullName>
    </recommendedName>
</protein>
<keyword evidence="16" id="KW-1185">Reference proteome</keyword>
<dbReference type="AlphaFoldDB" id="A0ABD0XN60"/>
<comment type="caution">
    <text evidence="15">The sequence shown here is derived from an EMBL/GenBank/DDBJ whole genome shotgun (WGS) entry which is preliminary data.</text>
</comment>
<comment type="similarity">
    <text evidence="3">Belongs to the CREG family.</text>
</comment>
<dbReference type="InterPro" id="IPR021663">
    <property type="entry name" value="CD3_zeta/IgE_Fc_rcpt_gamma"/>
</dbReference>
<name>A0ABD0XN60_UMBPY</name>
<feature type="signal peptide" evidence="13">
    <location>
        <begin position="1"/>
        <end position="25"/>
    </location>
</feature>
<feature type="region of interest" description="Disordered" evidence="12">
    <location>
        <begin position="284"/>
        <end position="354"/>
    </location>
</feature>
<proteinExistence type="inferred from homology"/>
<feature type="region of interest" description="Disordered" evidence="12">
    <location>
        <begin position="360"/>
        <end position="379"/>
    </location>
</feature>
<evidence type="ECO:0000256" key="10">
    <source>
        <dbReference type="ARBA" id="ARBA00023170"/>
    </source>
</evidence>
<dbReference type="EMBL" id="JAGEUA010000001">
    <property type="protein sequence ID" value="KAL1022079.1"/>
    <property type="molecule type" value="Genomic_DNA"/>
</dbReference>
<feature type="chain" id="PRO_5044823165" description="CREG-like beta-barrel domain-containing protein" evidence="13">
    <location>
        <begin position="26"/>
        <end position="379"/>
    </location>
</feature>
<organism evidence="15 16">
    <name type="scientific">Umbra pygmaea</name>
    <name type="common">Eastern mudminnow</name>
    <dbReference type="NCBI Taxonomy" id="75934"/>
    <lineage>
        <taxon>Eukaryota</taxon>
        <taxon>Metazoa</taxon>
        <taxon>Chordata</taxon>
        <taxon>Craniata</taxon>
        <taxon>Vertebrata</taxon>
        <taxon>Euteleostomi</taxon>
        <taxon>Actinopterygii</taxon>
        <taxon>Neopterygii</taxon>
        <taxon>Teleostei</taxon>
        <taxon>Protacanthopterygii</taxon>
        <taxon>Esociformes</taxon>
        <taxon>Umbridae</taxon>
        <taxon>Umbra</taxon>
    </lineage>
</organism>
<evidence type="ECO:0000256" key="13">
    <source>
        <dbReference type="SAM" id="SignalP"/>
    </source>
</evidence>
<evidence type="ECO:0000313" key="15">
    <source>
        <dbReference type="EMBL" id="KAL1022079.1"/>
    </source>
</evidence>
<dbReference type="PANTHER" id="PTHR10035">
    <property type="entry name" value="T-CELL SURFACE GLYCOPROTEIN CD3 ZETA CHAIN"/>
    <property type="match status" value="1"/>
</dbReference>
<dbReference type="InterPro" id="IPR055343">
    <property type="entry name" value="CREG_beta-barrel"/>
</dbReference>
<evidence type="ECO:0000256" key="5">
    <source>
        <dbReference type="ARBA" id="ARBA00022525"/>
    </source>
</evidence>
<dbReference type="Pfam" id="PF11628">
    <property type="entry name" value="TCR_zetazeta"/>
    <property type="match status" value="1"/>
</dbReference>
<evidence type="ECO:0000256" key="12">
    <source>
        <dbReference type="SAM" id="MobiDB-lite"/>
    </source>
</evidence>
<dbReference type="Gene3D" id="2.30.110.10">
    <property type="entry name" value="Electron Transport, Fmn-binding Protein, Chain A"/>
    <property type="match status" value="1"/>
</dbReference>
<accession>A0ABD0XN60</accession>
<evidence type="ECO:0000256" key="9">
    <source>
        <dbReference type="ARBA" id="ARBA00023130"/>
    </source>
</evidence>
<evidence type="ECO:0000256" key="2">
    <source>
        <dbReference type="ARBA" id="ARBA00004613"/>
    </source>
</evidence>
<sequence>MDIVGNMNAMLVAGFLLFFAMPSELYKIPPHEEVAKMARFVANQCDWASMATISTHEPVQGQPFSNAFSVSDGPVGSGTGVPYMYLTRMEISVQDLKVNPQASLSMSLAQTDFCKDQGFDPQSPLCAHIIFSGFVVEINGTEATFAKKALFSRHPEMSPQKTTSMLHHSKYTTERLVCENPAELILVLWAVERRQNTGVWSGFLENGLDCSHPGGQMDPRTRVGGLLVLSSALPYAEASSPLYDPKLCYILDGFLLLYGVLVTGLLIKEKWFTAKPQGKGLDKNDGIYSDLNPSTRDPEGYGEIKRLDPERGVARGNRGNVDDTYTPLQRPTDDTYREIAVTENKRRKHKDDKLYQVLNANKDTYDALQMQPLPPPPPR</sequence>
<keyword evidence="8" id="KW-0391">Immunity</keyword>
<dbReference type="GO" id="GO:0002250">
    <property type="term" value="P:adaptive immune response"/>
    <property type="evidence" value="ECO:0007669"/>
    <property type="project" value="UniProtKB-KW"/>
</dbReference>
<keyword evidence="4" id="KW-1003">Cell membrane</keyword>
<dbReference type="GO" id="GO:0005737">
    <property type="term" value="C:cytoplasm"/>
    <property type="evidence" value="ECO:0007669"/>
    <property type="project" value="UniProtKB-ARBA"/>
</dbReference>
<reference evidence="15 16" key="1">
    <citation type="submission" date="2024-06" db="EMBL/GenBank/DDBJ databases">
        <authorList>
            <person name="Pan Q."/>
            <person name="Wen M."/>
            <person name="Jouanno E."/>
            <person name="Zahm M."/>
            <person name="Klopp C."/>
            <person name="Cabau C."/>
            <person name="Louis A."/>
            <person name="Berthelot C."/>
            <person name="Parey E."/>
            <person name="Roest Crollius H."/>
            <person name="Montfort J."/>
            <person name="Robinson-Rechavi M."/>
            <person name="Bouchez O."/>
            <person name="Lampietro C."/>
            <person name="Lopez Roques C."/>
            <person name="Donnadieu C."/>
            <person name="Postlethwait J."/>
            <person name="Bobe J."/>
            <person name="Verreycken H."/>
            <person name="Guiguen Y."/>
        </authorList>
    </citation>
    <scope>NUCLEOTIDE SEQUENCE [LARGE SCALE GENOMIC DNA]</scope>
    <source>
        <strain evidence="15">Up_M1</strain>
        <tissue evidence="15">Testis</tissue>
    </source>
</reference>
<feature type="compositionally biased region" description="Basic and acidic residues" evidence="12">
    <location>
        <begin position="296"/>
        <end position="313"/>
    </location>
</feature>
<keyword evidence="6" id="KW-0597">Phosphoprotein</keyword>
<dbReference type="InterPro" id="IPR024128">
    <property type="entry name" value="T-cell_CD3_zeta"/>
</dbReference>
<dbReference type="Pfam" id="PF13883">
    <property type="entry name" value="CREG_beta-barrel"/>
    <property type="match status" value="1"/>
</dbReference>
<dbReference type="FunFam" id="2.30.110.10:FF:000004">
    <property type="entry name" value="Cellular repressor of E1A-stimulated genes 1"/>
    <property type="match status" value="1"/>
</dbReference>
<dbReference type="GO" id="GO:0005576">
    <property type="term" value="C:extracellular region"/>
    <property type="evidence" value="ECO:0007669"/>
    <property type="project" value="UniProtKB-SubCell"/>
</dbReference>
<evidence type="ECO:0000256" key="4">
    <source>
        <dbReference type="ARBA" id="ARBA00022475"/>
    </source>
</evidence>
<feature type="domain" description="CREG-like beta-barrel" evidence="14">
    <location>
        <begin position="29"/>
        <end position="170"/>
    </location>
</feature>
<keyword evidence="9" id="KW-1064">Adaptive immunity</keyword>
<keyword evidence="4" id="KW-0472">Membrane</keyword>
<dbReference type="SUPFAM" id="SSF50475">
    <property type="entry name" value="FMN-binding split barrel"/>
    <property type="match status" value="1"/>
</dbReference>
<evidence type="ECO:0000259" key="14">
    <source>
        <dbReference type="Pfam" id="PF13883"/>
    </source>
</evidence>
<evidence type="ECO:0000256" key="3">
    <source>
        <dbReference type="ARBA" id="ARBA00009230"/>
    </source>
</evidence>
<dbReference type="Proteomes" id="UP001557470">
    <property type="component" value="Unassembled WGS sequence"/>
</dbReference>
<dbReference type="GO" id="GO:0012505">
    <property type="term" value="C:endomembrane system"/>
    <property type="evidence" value="ECO:0007669"/>
    <property type="project" value="UniProtKB-ARBA"/>
</dbReference>
<dbReference type="PANTHER" id="PTHR10035:SF2">
    <property type="entry name" value="T-CELL SURFACE GLYCOPROTEIN CD3 ZETA CHAIN"/>
    <property type="match status" value="1"/>
</dbReference>
<evidence type="ECO:0000256" key="8">
    <source>
        <dbReference type="ARBA" id="ARBA00022859"/>
    </source>
</evidence>
<evidence type="ECO:0000313" key="16">
    <source>
        <dbReference type="Proteomes" id="UP001557470"/>
    </source>
</evidence>
<dbReference type="InterPro" id="IPR012349">
    <property type="entry name" value="Split_barrel_FMN-bd"/>
</dbReference>
<keyword evidence="7 13" id="KW-0732">Signal</keyword>
<keyword evidence="11" id="KW-0325">Glycoprotein</keyword>
<evidence type="ECO:0000256" key="6">
    <source>
        <dbReference type="ARBA" id="ARBA00022553"/>
    </source>
</evidence>